<evidence type="ECO:0000256" key="2">
    <source>
        <dbReference type="ARBA" id="ARBA00022525"/>
    </source>
</evidence>
<dbReference type="EMBL" id="ACJA02000001">
    <property type="protein sequence ID" value="EFH96506.1"/>
    <property type="molecule type" value="Genomic_DNA"/>
</dbReference>
<name>A0A0E1XL46_STAAU</name>
<dbReference type="NCBIfam" id="NF047686">
    <property type="entry name" value="IsaB_fam"/>
    <property type="match status" value="1"/>
</dbReference>
<evidence type="ECO:0000313" key="6">
    <source>
        <dbReference type="EMBL" id="EFH96506.1"/>
    </source>
</evidence>
<protein>
    <recommendedName>
        <fullName evidence="5">Immunodominant staphylococcal antigen B</fullName>
    </recommendedName>
</protein>
<sequence>MNQTTKLCAATTLALGTLIGATVVGTASPIHQEAQAATTPYYTYHGYIGHNANFIMDKHFINAIKYDNVTFNGIKLAKTNATKKVEKYDQTFKGVTAKGNEANQLQFIVKNNISLKDIQKAYGKDLKKENNKTKESDSGIFYYQHSKKSLGIWFVVDHNRVVEVTVGHTPYKTSK</sequence>
<dbReference type="InterPro" id="IPR058086">
    <property type="entry name" value="IsaB"/>
</dbReference>
<reference evidence="6" key="1">
    <citation type="submission" date="2010-05" db="EMBL/GenBank/DDBJ databases">
        <authorList>
            <person name="Muzny D."/>
            <person name="Qin X."/>
            <person name="Buhay C."/>
            <person name="Dugan-Rocha S."/>
            <person name="Ding Y."/>
            <person name="Chen G."/>
            <person name="Hawes A."/>
            <person name="Holder M."/>
            <person name="Jhangiani S."/>
            <person name="Johnson A."/>
            <person name="Khan Z."/>
            <person name="Li Z."/>
            <person name="Liu W."/>
            <person name="Liu X."/>
            <person name="Perez L."/>
            <person name="Shen H."/>
            <person name="Wang Q."/>
            <person name="Watt J."/>
            <person name="Xi L."/>
            <person name="Xin Y."/>
            <person name="Zhou J."/>
            <person name="Deng J."/>
            <person name="Jiang H."/>
            <person name="Liu Y."/>
            <person name="Qu J."/>
            <person name="Song X.-Z."/>
            <person name="Zhang L."/>
            <person name="Villasana D."/>
            <person name="Johnson A."/>
            <person name="Liu J."/>
            <person name="Liyanage D."/>
            <person name="Lorensuhewa L."/>
            <person name="Robinson T."/>
            <person name="Song A."/>
            <person name="Song B.-B."/>
            <person name="Dinh H."/>
            <person name="Thornton R."/>
            <person name="Coyle M."/>
            <person name="Francisco L."/>
            <person name="Jackson L."/>
            <person name="Javaid M."/>
            <person name="Korchina V."/>
            <person name="Kovar C."/>
            <person name="Mata R."/>
            <person name="Mathew T."/>
            <person name="Ngo R."/>
            <person name="Nguyen L."/>
            <person name="Nguyen N."/>
            <person name="Okwuonu G."/>
            <person name="Ongeri F."/>
            <person name="Pham C."/>
            <person name="Simmons D."/>
            <person name="Wilczek-Boney K."/>
            <person name="Hale W."/>
            <person name="Jakkamsetti A."/>
            <person name="Pham P."/>
            <person name="Ruth R."/>
            <person name="San Lucas F."/>
            <person name="Warren J."/>
            <person name="Zhang J."/>
            <person name="Zhao Z."/>
            <person name="Zhou C."/>
            <person name="Zhu D."/>
            <person name="Lee S."/>
            <person name="Bess C."/>
            <person name="Blankenburg K."/>
            <person name="Forbes L."/>
            <person name="Fu Q."/>
            <person name="Gubbala S."/>
            <person name="Hirani K."/>
            <person name="Jayaseelan J.C."/>
            <person name="Lara F."/>
            <person name="Munidasa M."/>
            <person name="Palculict T."/>
            <person name="Patil S."/>
            <person name="Pu L.-L."/>
            <person name="Saada N."/>
            <person name="Tang L."/>
            <person name="Weissenberger G."/>
            <person name="Zhu Y."/>
            <person name="Hemphill L."/>
            <person name="Shang Y."/>
            <person name="Youmans B."/>
            <person name="Ayvaz T."/>
            <person name="Ross M."/>
            <person name="Santibanez J."/>
            <person name="Aqrawi P."/>
            <person name="Gross S."/>
            <person name="Joshi V."/>
            <person name="Fowler G."/>
            <person name="Nazareth L."/>
            <person name="Reid J."/>
            <person name="Worley K."/>
            <person name="Petrosino J."/>
            <person name="Highlander S."/>
            <person name="Gibbs R."/>
        </authorList>
    </citation>
    <scope>NUCLEOTIDE SEQUENCE [LARGE SCALE GENOMIC DNA]</scope>
    <source>
        <strain evidence="6">MN8</strain>
    </source>
</reference>
<keyword evidence="3" id="KW-0732">Signal</keyword>
<gene>
    <name evidence="6" type="ORF">HMPREF0769_10508</name>
</gene>
<dbReference type="SMR" id="A0A0E1XL46"/>
<keyword evidence="2" id="KW-0964">Secreted</keyword>
<evidence type="ECO:0000256" key="4">
    <source>
        <dbReference type="ARBA" id="ARBA00093777"/>
    </source>
</evidence>
<evidence type="ECO:0000256" key="5">
    <source>
        <dbReference type="ARBA" id="ARBA00093792"/>
    </source>
</evidence>
<proteinExistence type="inferred from homology"/>
<dbReference type="HOGENOM" id="CLU_119552_0_0_9"/>
<comment type="caution">
    <text evidence="6">The sequence shown here is derived from an EMBL/GenBank/DDBJ whole genome shotgun (WGS) entry which is preliminary data.</text>
</comment>
<evidence type="ECO:0000256" key="3">
    <source>
        <dbReference type="ARBA" id="ARBA00022729"/>
    </source>
</evidence>
<organism evidence="6">
    <name type="scientific">Staphylococcus aureus subsp. aureus MN8</name>
    <dbReference type="NCBI Taxonomy" id="548470"/>
    <lineage>
        <taxon>Bacteria</taxon>
        <taxon>Bacillati</taxon>
        <taxon>Bacillota</taxon>
        <taxon>Bacilli</taxon>
        <taxon>Bacillales</taxon>
        <taxon>Staphylococcaceae</taxon>
        <taxon>Staphylococcus</taxon>
    </lineage>
</organism>
<evidence type="ECO:0000256" key="1">
    <source>
        <dbReference type="ARBA" id="ARBA00004613"/>
    </source>
</evidence>
<dbReference type="Proteomes" id="UP000003455">
    <property type="component" value="Chromosome"/>
</dbReference>
<dbReference type="AlphaFoldDB" id="A0A0E1XL46"/>
<accession>A0A0E1XL46</accession>
<comment type="similarity">
    <text evidence="4">Belongs to the IsaB family.</text>
</comment>
<dbReference type="RefSeq" id="WP_001077096.1">
    <property type="nucleotide sequence ID" value="NZ_CM000952.1"/>
</dbReference>
<comment type="subcellular location">
    <subcellularLocation>
        <location evidence="1">Secreted</location>
    </subcellularLocation>
</comment>